<feature type="region of interest" description="Disordered" evidence="2">
    <location>
        <begin position="635"/>
        <end position="654"/>
    </location>
</feature>
<feature type="compositionally biased region" description="Polar residues" evidence="2">
    <location>
        <begin position="43"/>
        <end position="52"/>
    </location>
</feature>
<sequence>MAQQRATAAAFLPCLRARLGPTRLGTSSSRVHLFVIASSTGTPRYNSTSGSNLRAAPLIPGNSTARVTKSLSGSTSASPPASSASGTPRAAVDRTRSKLPTAKAKAQASKALRQQLQAASQRSQSFDVIQASERVTDQIGRTHADEEGTHSGHSSKGNAVAEQNQQQHLPQQHSSSPWTSHSASVSASSAAAQLKARIFPSPSQLEEVVAWATADSYDFDALIRSGRLPSGWTLLEDDEAIHIPFWPQHFHPTTSQTSQQQQITPAAGTGEVFIFRSGSYVTWGLSEDQSHRFLRSVIRGRPASRTSTKGKACAADELPVEHEKYHHIGDEGMEWVWREDEPTRIVGDVLVLGHAPHVQSTRGNKTSTTEMRIDADVTRSKIASSSTSNNAAGTASDEADWSPLLARLAYSQGLARSARLSAQEEALDMFLSSVNSIPEQLEAAGKVPLPRKEVIRKMGTLLRLRQRANLGKDNFLDDPEGHWDNGSMEYHYDEICRSLDIEPRFRALNEKLDHCENLLGVIRALLTERSSHRMELIIIYLIAFEATLAVISHDYVPTPKRIWRVMTGLGWNDAKSAQHGGAAPADTNNSNVAATAAHSASNVASSPSENVEIGLTIGLLRRALSLLDLQGEDAETPTAHGAATPTSARSVRLV</sequence>
<dbReference type="OrthoDB" id="242766at2759"/>
<comment type="caution">
    <text evidence="4">The sequence shown here is derived from an EMBL/GenBank/DDBJ whole genome shotgun (WGS) entry which is preliminary data.</text>
</comment>
<dbReference type="GeneID" id="25262872"/>
<feature type="compositionally biased region" description="Low complexity" evidence="2">
    <location>
        <begin position="102"/>
        <end position="125"/>
    </location>
</feature>
<dbReference type="Proteomes" id="UP000027361">
    <property type="component" value="Unassembled WGS sequence"/>
</dbReference>
<dbReference type="RefSeq" id="XP_013243894.1">
    <property type="nucleotide sequence ID" value="XM_013388440.1"/>
</dbReference>
<evidence type="ECO:0000259" key="3">
    <source>
        <dbReference type="Pfam" id="PF02582"/>
    </source>
</evidence>
<dbReference type="InterPro" id="IPR003734">
    <property type="entry name" value="DUF155"/>
</dbReference>
<gene>
    <name evidence="4" type="ORF">K437DRAFT_234705</name>
</gene>
<dbReference type="EMBL" id="JMSN01000029">
    <property type="protein sequence ID" value="KDN47557.1"/>
    <property type="molecule type" value="Genomic_DNA"/>
</dbReference>
<comment type="similarity">
    <text evidence="1">Belongs to the RMD1/sif2 family.</text>
</comment>
<feature type="domain" description="DUF155" evidence="3">
    <location>
        <begin position="272"/>
        <end position="509"/>
    </location>
</feature>
<protein>
    <recommendedName>
        <fullName evidence="3">DUF155 domain-containing protein</fullName>
    </recommendedName>
</protein>
<dbReference type="AlphaFoldDB" id="A0A066W0Q6"/>
<evidence type="ECO:0000313" key="5">
    <source>
        <dbReference type="Proteomes" id="UP000027361"/>
    </source>
</evidence>
<feature type="compositionally biased region" description="Low complexity" evidence="2">
    <location>
        <begin position="72"/>
        <end position="88"/>
    </location>
</feature>
<feature type="compositionally biased region" description="Low complexity" evidence="2">
    <location>
        <begin position="163"/>
        <end position="184"/>
    </location>
</feature>
<feature type="region of interest" description="Disordered" evidence="2">
    <location>
        <begin position="143"/>
        <end position="184"/>
    </location>
</feature>
<dbReference type="PANTHER" id="PTHR16255">
    <property type="entry name" value="REQUIRED FOR MEIOTIC NUCLEAR DIVISION PROTEIN 1 HOMOLOG"/>
    <property type="match status" value="1"/>
</dbReference>
<dbReference type="InParanoid" id="A0A066W0Q6"/>
<dbReference type="PANTHER" id="PTHR16255:SF1">
    <property type="entry name" value="REQUIRED FOR MEIOTIC NUCLEAR DIVISION PROTEIN 1 HOMOLOG"/>
    <property type="match status" value="1"/>
</dbReference>
<feature type="compositionally biased region" description="Polar residues" evidence="2">
    <location>
        <begin position="61"/>
        <end position="71"/>
    </location>
</feature>
<keyword evidence="5" id="KW-1185">Reference proteome</keyword>
<name>A0A066W0Q6_TILAU</name>
<feature type="region of interest" description="Disordered" evidence="2">
    <location>
        <begin position="43"/>
        <end position="130"/>
    </location>
</feature>
<reference evidence="4 5" key="1">
    <citation type="submission" date="2014-05" db="EMBL/GenBank/DDBJ databases">
        <title>Draft genome sequence of a rare smut relative, Tilletiaria anomala UBC 951.</title>
        <authorList>
            <consortium name="DOE Joint Genome Institute"/>
            <person name="Toome M."/>
            <person name="Kuo A."/>
            <person name="Henrissat B."/>
            <person name="Lipzen A."/>
            <person name="Tritt A."/>
            <person name="Yoshinaga Y."/>
            <person name="Zane M."/>
            <person name="Barry K."/>
            <person name="Grigoriev I.V."/>
            <person name="Spatafora J.W."/>
            <person name="Aimea M.C."/>
        </authorList>
    </citation>
    <scope>NUCLEOTIDE SEQUENCE [LARGE SCALE GENOMIC DNA]</scope>
    <source>
        <strain evidence="4 5">UBC 951</strain>
    </source>
</reference>
<proteinExistence type="inferred from homology"/>
<evidence type="ECO:0000256" key="1">
    <source>
        <dbReference type="ARBA" id="ARBA00008306"/>
    </source>
</evidence>
<feature type="compositionally biased region" description="Polar residues" evidence="2">
    <location>
        <begin position="644"/>
        <end position="654"/>
    </location>
</feature>
<organism evidence="4 5">
    <name type="scientific">Tilletiaria anomala (strain ATCC 24038 / CBS 436.72 / UBC 951)</name>
    <dbReference type="NCBI Taxonomy" id="1037660"/>
    <lineage>
        <taxon>Eukaryota</taxon>
        <taxon>Fungi</taxon>
        <taxon>Dikarya</taxon>
        <taxon>Basidiomycota</taxon>
        <taxon>Ustilaginomycotina</taxon>
        <taxon>Exobasidiomycetes</taxon>
        <taxon>Georgefischeriales</taxon>
        <taxon>Tilletiariaceae</taxon>
        <taxon>Tilletiaria</taxon>
    </lineage>
</organism>
<dbReference type="HOGENOM" id="CLU_419311_0_0_1"/>
<evidence type="ECO:0000256" key="2">
    <source>
        <dbReference type="SAM" id="MobiDB-lite"/>
    </source>
</evidence>
<dbReference type="InterPro" id="IPR051624">
    <property type="entry name" value="RMD1/Sad1-interacting"/>
</dbReference>
<dbReference type="GO" id="GO:0070131">
    <property type="term" value="P:positive regulation of mitochondrial translation"/>
    <property type="evidence" value="ECO:0007669"/>
    <property type="project" value="TreeGrafter"/>
</dbReference>
<dbReference type="GO" id="GO:0005739">
    <property type="term" value="C:mitochondrion"/>
    <property type="evidence" value="ECO:0007669"/>
    <property type="project" value="UniProtKB-ARBA"/>
</dbReference>
<accession>A0A066W0Q6</accession>
<evidence type="ECO:0000313" key="4">
    <source>
        <dbReference type="EMBL" id="KDN47557.1"/>
    </source>
</evidence>
<dbReference type="Pfam" id="PF02582">
    <property type="entry name" value="DUF155"/>
    <property type="match status" value="1"/>
</dbReference>